<evidence type="ECO:0000313" key="1">
    <source>
        <dbReference type="EMBL" id="AEK42211.1"/>
    </source>
</evidence>
<gene>
    <name evidence="1" type="ordered locus">RAM_18625</name>
</gene>
<dbReference type="AlphaFoldDB" id="A0A9R0NX20"/>
<dbReference type="InterPro" id="IPR028082">
    <property type="entry name" value="Peripla_BP_I"/>
</dbReference>
<reference evidence="1 2" key="1">
    <citation type="journal article" date="2011" name="J. Bacteriol.">
        <title>Whole genome sequence of the rifamycin B-producing strain Amycolatopsis mediterranei S699.</title>
        <authorList>
            <person name="Verma M."/>
            <person name="Kaur J."/>
            <person name="Kumar M."/>
            <person name="Kumari K."/>
            <person name="Saxena A."/>
            <person name="Anand S."/>
            <person name="Nigam A."/>
            <person name="Ravi V."/>
            <person name="Raghuvanshi S."/>
            <person name="Khurana P."/>
            <person name="Tyagi A.K."/>
            <person name="Khurana J.P."/>
            <person name="Lal R."/>
        </authorList>
    </citation>
    <scope>NUCLEOTIDE SEQUENCE [LARGE SCALE GENOMIC DNA]</scope>
    <source>
        <strain evidence="1 2">S699</strain>
    </source>
</reference>
<dbReference type="KEGG" id="amn:RAM_18625"/>
<accession>A0A9R0NX20</accession>
<organism evidence="1 2">
    <name type="scientific">Amycolatopsis mediterranei (strain S699)</name>
    <name type="common">Nocardia mediterranei</name>
    <dbReference type="NCBI Taxonomy" id="713604"/>
    <lineage>
        <taxon>Bacteria</taxon>
        <taxon>Bacillati</taxon>
        <taxon>Actinomycetota</taxon>
        <taxon>Actinomycetes</taxon>
        <taxon>Pseudonocardiales</taxon>
        <taxon>Pseudonocardiaceae</taxon>
        <taxon>Amycolatopsis</taxon>
    </lineage>
</organism>
<dbReference type="Gene3D" id="3.40.50.2300">
    <property type="match status" value="1"/>
</dbReference>
<keyword evidence="2" id="KW-1185">Reference proteome</keyword>
<dbReference type="SUPFAM" id="SSF53822">
    <property type="entry name" value="Periplasmic binding protein-like I"/>
    <property type="match status" value="1"/>
</dbReference>
<proteinExistence type="predicted"/>
<protein>
    <recommendedName>
        <fullName evidence="3">LacI family transcriptional regulator</fullName>
    </recommendedName>
</protein>
<name>A0A9R0NX20_AMYMS</name>
<dbReference type="EMBL" id="CP002896">
    <property type="protein sequence ID" value="AEK42211.1"/>
    <property type="molecule type" value="Genomic_DNA"/>
</dbReference>
<dbReference type="Proteomes" id="UP000006138">
    <property type="component" value="Chromosome"/>
</dbReference>
<sequence>MGCGCSASRATKEQPTSAYAAGEVLLRGRGVDAIYVANDEMALGVYRAFCAALGAFTVDLLSGDGVPGSRLFTPELVVRRSTAR</sequence>
<evidence type="ECO:0008006" key="3">
    <source>
        <dbReference type="Google" id="ProtNLM"/>
    </source>
</evidence>
<evidence type="ECO:0000313" key="2">
    <source>
        <dbReference type="Proteomes" id="UP000006138"/>
    </source>
</evidence>